<evidence type="ECO:0000313" key="2">
    <source>
        <dbReference type="EMBL" id="GGH34090.1"/>
    </source>
</evidence>
<dbReference type="SUPFAM" id="SSF64376">
    <property type="entry name" value="YlxR-like"/>
    <property type="match status" value="1"/>
</dbReference>
<keyword evidence="2" id="KW-0238">DNA-binding</keyword>
<dbReference type="SUPFAM" id="SSF55315">
    <property type="entry name" value="L30e-like"/>
    <property type="match status" value="1"/>
</dbReference>
<evidence type="ECO:0000313" key="3">
    <source>
        <dbReference type="Proteomes" id="UP000603912"/>
    </source>
</evidence>
<dbReference type="RefSeq" id="WP_188520254.1">
    <property type="nucleotide sequence ID" value="NZ_BMES01000003.1"/>
</dbReference>
<dbReference type="Gene3D" id="3.30.1330.30">
    <property type="match status" value="1"/>
</dbReference>
<dbReference type="NCBIfam" id="NF006622">
    <property type="entry name" value="PRK09190.1"/>
    <property type="match status" value="1"/>
</dbReference>
<name>A0A917IC01_9HYPH</name>
<dbReference type="Proteomes" id="UP000603912">
    <property type="component" value="Unassembled WGS sequence"/>
</dbReference>
<comment type="caution">
    <text evidence="2">The sequence shown here is derived from an EMBL/GenBank/DDBJ whole genome shotgun (WGS) entry which is preliminary data.</text>
</comment>
<accession>A0A917IC01</accession>
<proteinExistence type="predicted"/>
<dbReference type="InterPro" id="IPR007393">
    <property type="entry name" value="YlxR_dom"/>
</dbReference>
<dbReference type="PANTHER" id="PTHR34215">
    <property type="entry name" value="BLL0784 PROTEIN"/>
    <property type="match status" value="1"/>
</dbReference>
<reference evidence="2" key="2">
    <citation type="submission" date="2020-09" db="EMBL/GenBank/DDBJ databases">
        <authorList>
            <person name="Sun Q."/>
            <person name="Zhou Y."/>
        </authorList>
    </citation>
    <scope>NUCLEOTIDE SEQUENCE</scope>
    <source>
        <strain evidence="2">CGMCC 1.12214</strain>
    </source>
</reference>
<evidence type="ECO:0000259" key="1">
    <source>
        <dbReference type="Pfam" id="PF04296"/>
    </source>
</evidence>
<keyword evidence="3" id="KW-1185">Reference proteome</keyword>
<dbReference type="InterPro" id="IPR035931">
    <property type="entry name" value="YlxR-like_sf"/>
</dbReference>
<gene>
    <name evidence="2" type="ORF">GCM10007036_47240</name>
</gene>
<dbReference type="CDD" id="cd00279">
    <property type="entry name" value="YlxR"/>
    <property type="match status" value="1"/>
</dbReference>
<dbReference type="InterPro" id="IPR037465">
    <property type="entry name" value="YlxR"/>
</dbReference>
<organism evidence="2 3">
    <name type="scientific">Alsobacter metallidurans</name>
    <dbReference type="NCBI Taxonomy" id="340221"/>
    <lineage>
        <taxon>Bacteria</taxon>
        <taxon>Pseudomonadati</taxon>
        <taxon>Pseudomonadota</taxon>
        <taxon>Alphaproteobacteria</taxon>
        <taxon>Hyphomicrobiales</taxon>
        <taxon>Alsobacteraceae</taxon>
        <taxon>Alsobacter</taxon>
    </lineage>
</organism>
<dbReference type="EMBL" id="BMES01000003">
    <property type="protein sequence ID" value="GGH34090.1"/>
    <property type="molecule type" value="Genomic_DNA"/>
</dbReference>
<dbReference type="InterPro" id="IPR029064">
    <property type="entry name" value="Ribosomal_eL30-like_sf"/>
</dbReference>
<dbReference type="PANTHER" id="PTHR34215:SF1">
    <property type="entry name" value="YLXR DOMAIN-CONTAINING PROTEIN"/>
    <property type="match status" value="1"/>
</dbReference>
<protein>
    <submittedName>
        <fullName evidence="2">DNA-binding protein</fullName>
    </submittedName>
</protein>
<dbReference type="Gene3D" id="3.30.1230.10">
    <property type="entry name" value="YlxR-like"/>
    <property type="match status" value="1"/>
</dbReference>
<dbReference type="Pfam" id="PF04296">
    <property type="entry name" value="YlxR"/>
    <property type="match status" value="1"/>
</dbReference>
<sequence length="237" mass="25619">MRTNRRQEAEHDGPERTCVATRVVRSPEELIRFVVGPDDTLVPDLKRKLPGRGVWVTACRRDVEEAVKRKAFARSLKASVRVSPTLADDIEELLRRDAQASLSMANKAGQVVGGFSKVEAAIQQGVAGVLQATDAAQDGVRKIGQALRRRYGENASAIPVVAALDSSELGLALGRSHVIHAALLLGPAARACLARCRALERYRAGYPERDAPAGLTHMTLAEAGTTTPEPQEQERND</sequence>
<dbReference type="AlphaFoldDB" id="A0A917IC01"/>
<feature type="domain" description="YlxR" evidence="1">
    <location>
        <begin position="16"/>
        <end position="91"/>
    </location>
</feature>
<reference evidence="2" key="1">
    <citation type="journal article" date="2014" name="Int. J. Syst. Evol. Microbiol.">
        <title>Complete genome sequence of Corynebacterium casei LMG S-19264T (=DSM 44701T), isolated from a smear-ripened cheese.</title>
        <authorList>
            <consortium name="US DOE Joint Genome Institute (JGI-PGF)"/>
            <person name="Walter F."/>
            <person name="Albersmeier A."/>
            <person name="Kalinowski J."/>
            <person name="Ruckert C."/>
        </authorList>
    </citation>
    <scope>NUCLEOTIDE SEQUENCE</scope>
    <source>
        <strain evidence="2">CGMCC 1.12214</strain>
    </source>
</reference>
<dbReference type="GO" id="GO:0003677">
    <property type="term" value="F:DNA binding"/>
    <property type="evidence" value="ECO:0007669"/>
    <property type="project" value="UniProtKB-KW"/>
</dbReference>